<gene>
    <name evidence="2" type="ORF">BDV98DRAFT_164746</name>
</gene>
<evidence type="ECO:0000313" key="2">
    <source>
        <dbReference type="EMBL" id="TFL06786.1"/>
    </source>
</evidence>
<evidence type="ECO:0000313" key="3">
    <source>
        <dbReference type="Proteomes" id="UP000305067"/>
    </source>
</evidence>
<sequence length="82" mass="9361">MLFIFSLFICGIQGFGYIMDYCILAVLLHAHVLARSLFTLSFFAVDASGWHPFLLFSLRSALVREIRCSDCERTTNQLHVCN</sequence>
<keyword evidence="1" id="KW-1133">Transmembrane helix</keyword>
<feature type="transmembrane region" description="Helical" evidence="1">
    <location>
        <begin position="38"/>
        <end position="58"/>
    </location>
</feature>
<dbReference type="Proteomes" id="UP000305067">
    <property type="component" value="Unassembled WGS sequence"/>
</dbReference>
<proteinExistence type="predicted"/>
<protein>
    <submittedName>
        <fullName evidence="2">Uncharacterized protein</fullName>
    </submittedName>
</protein>
<accession>A0A5C3QXQ7</accession>
<reference evidence="2 3" key="1">
    <citation type="journal article" date="2019" name="Nat. Ecol. Evol.">
        <title>Megaphylogeny resolves global patterns of mushroom evolution.</title>
        <authorList>
            <person name="Varga T."/>
            <person name="Krizsan K."/>
            <person name="Foldi C."/>
            <person name="Dima B."/>
            <person name="Sanchez-Garcia M."/>
            <person name="Sanchez-Ramirez S."/>
            <person name="Szollosi G.J."/>
            <person name="Szarkandi J.G."/>
            <person name="Papp V."/>
            <person name="Albert L."/>
            <person name="Andreopoulos W."/>
            <person name="Angelini C."/>
            <person name="Antonin V."/>
            <person name="Barry K.W."/>
            <person name="Bougher N.L."/>
            <person name="Buchanan P."/>
            <person name="Buyck B."/>
            <person name="Bense V."/>
            <person name="Catcheside P."/>
            <person name="Chovatia M."/>
            <person name="Cooper J."/>
            <person name="Damon W."/>
            <person name="Desjardin D."/>
            <person name="Finy P."/>
            <person name="Geml J."/>
            <person name="Haridas S."/>
            <person name="Hughes K."/>
            <person name="Justo A."/>
            <person name="Karasinski D."/>
            <person name="Kautmanova I."/>
            <person name="Kiss B."/>
            <person name="Kocsube S."/>
            <person name="Kotiranta H."/>
            <person name="LaButti K.M."/>
            <person name="Lechner B.E."/>
            <person name="Liimatainen K."/>
            <person name="Lipzen A."/>
            <person name="Lukacs Z."/>
            <person name="Mihaltcheva S."/>
            <person name="Morgado L.N."/>
            <person name="Niskanen T."/>
            <person name="Noordeloos M.E."/>
            <person name="Ohm R.A."/>
            <person name="Ortiz-Santana B."/>
            <person name="Ovrebo C."/>
            <person name="Racz N."/>
            <person name="Riley R."/>
            <person name="Savchenko A."/>
            <person name="Shiryaev A."/>
            <person name="Soop K."/>
            <person name="Spirin V."/>
            <person name="Szebenyi C."/>
            <person name="Tomsovsky M."/>
            <person name="Tulloss R.E."/>
            <person name="Uehling J."/>
            <person name="Grigoriev I.V."/>
            <person name="Vagvolgyi C."/>
            <person name="Papp T."/>
            <person name="Martin F.M."/>
            <person name="Miettinen O."/>
            <person name="Hibbett D.S."/>
            <person name="Nagy L.G."/>
        </authorList>
    </citation>
    <scope>NUCLEOTIDE SEQUENCE [LARGE SCALE GENOMIC DNA]</scope>
    <source>
        <strain evidence="2 3">CBS 309.79</strain>
    </source>
</reference>
<dbReference type="AlphaFoldDB" id="A0A5C3QXQ7"/>
<dbReference type="EMBL" id="ML178815">
    <property type="protein sequence ID" value="TFL06786.1"/>
    <property type="molecule type" value="Genomic_DNA"/>
</dbReference>
<keyword evidence="1" id="KW-0472">Membrane</keyword>
<keyword evidence="1" id="KW-0812">Transmembrane</keyword>
<name>A0A5C3QXQ7_9AGAR</name>
<organism evidence="2 3">
    <name type="scientific">Pterulicium gracile</name>
    <dbReference type="NCBI Taxonomy" id="1884261"/>
    <lineage>
        <taxon>Eukaryota</taxon>
        <taxon>Fungi</taxon>
        <taxon>Dikarya</taxon>
        <taxon>Basidiomycota</taxon>
        <taxon>Agaricomycotina</taxon>
        <taxon>Agaricomycetes</taxon>
        <taxon>Agaricomycetidae</taxon>
        <taxon>Agaricales</taxon>
        <taxon>Pleurotineae</taxon>
        <taxon>Pterulaceae</taxon>
        <taxon>Pterulicium</taxon>
    </lineage>
</organism>
<evidence type="ECO:0000256" key="1">
    <source>
        <dbReference type="SAM" id="Phobius"/>
    </source>
</evidence>
<keyword evidence="3" id="KW-1185">Reference proteome</keyword>